<dbReference type="InParanoid" id="A0A2I0LH32"/>
<dbReference type="InterPro" id="IPR018200">
    <property type="entry name" value="USP_CS"/>
</dbReference>
<organism evidence="14 15">
    <name type="scientific">Columba livia</name>
    <name type="common">Rock dove</name>
    <dbReference type="NCBI Taxonomy" id="8932"/>
    <lineage>
        <taxon>Eukaryota</taxon>
        <taxon>Metazoa</taxon>
        <taxon>Chordata</taxon>
        <taxon>Craniata</taxon>
        <taxon>Vertebrata</taxon>
        <taxon>Euteleostomi</taxon>
        <taxon>Archelosauria</taxon>
        <taxon>Archosauria</taxon>
        <taxon>Dinosauria</taxon>
        <taxon>Saurischia</taxon>
        <taxon>Theropoda</taxon>
        <taxon>Coelurosauria</taxon>
        <taxon>Aves</taxon>
        <taxon>Neognathae</taxon>
        <taxon>Neoaves</taxon>
        <taxon>Columbimorphae</taxon>
        <taxon>Columbiformes</taxon>
        <taxon>Columbidae</taxon>
        <taxon>Columba</taxon>
    </lineage>
</organism>
<keyword evidence="4" id="KW-0645">Protease</keyword>
<dbReference type="AlphaFoldDB" id="A0A2I0LH32"/>
<proteinExistence type="inferred from homology"/>
<protein>
    <recommendedName>
        <fullName evidence="8">Ubiquitin carboxyl-terminal hydrolase 36</fullName>
        <ecNumber evidence="3">3.4.19.12</ecNumber>
    </recommendedName>
    <alternativeName>
        <fullName evidence="11">Deubiquitinating enzyme 36</fullName>
    </alternativeName>
    <alternativeName>
        <fullName evidence="10">Protein scrawny</fullName>
    </alternativeName>
    <alternativeName>
        <fullName evidence="9">Ubiquitin thioesterase 36</fullName>
    </alternativeName>
    <alternativeName>
        <fullName evidence="12">Ubiquitin-specific-processing protease 36</fullName>
    </alternativeName>
</protein>
<evidence type="ECO:0000256" key="7">
    <source>
        <dbReference type="ARBA" id="ARBA00022807"/>
    </source>
</evidence>
<dbReference type="GO" id="GO:0005634">
    <property type="term" value="C:nucleus"/>
    <property type="evidence" value="ECO:0007669"/>
    <property type="project" value="TreeGrafter"/>
</dbReference>
<comment type="catalytic activity">
    <reaction evidence="1">
        <text>Thiol-dependent hydrolysis of ester, thioester, amide, peptide and isopeptide bonds formed by the C-terminal Gly of ubiquitin (a 76-residue protein attached to proteins as an intracellular targeting signal).</text>
        <dbReference type="EC" id="3.4.19.12"/>
    </reaction>
</comment>
<feature type="non-terminal residue" evidence="14">
    <location>
        <position position="258"/>
    </location>
</feature>
<evidence type="ECO:0000256" key="12">
    <source>
        <dbReference type="ARBA" id="ARBA00043009"/>
    </source>
</evidence>
<sequence length="258" mass="28724">MASPQRILFPPEKICMAWQHSQRAGAGLHNLGNTCFLNSVLQCLTYTPPLANHLLSGEHSQACGQKGFCVMCRMEVHVQQVLHSSASAIEPWAVVDFLTEIGENFQHGRQEDAHEFLRCTVDAMQRACLSGNSDLDMSSQATTIVHQIFGGFLRSRALKRFEAFTGDKISKVVEHPQYLDLRPYTSQAAGEPSQAAGEPLLYSLYAVLVHGGGSCRAGHYFCYIKASDGLWYHMDDETVDLCDSDTVLRQQAYLLFYI</sequence>
<dbReference type="SUPFAM" id="SSF54001">
    <property type="entry name" value="Cysteine proteinases"/>
    <property type="match status" value="1"/>
</dbReference>
<evidence type="ECO:0000259" key="13">
    <source>
        <dbReference type="PROSITE" id="PS50235"/>
    </source>
</evidence>
<evidence type="ECO:0000256" key="4">
    <source>
        <dbReference type="ARBA" id="ARBA00022670"/>
    </source>
</evidence>
<evidence type="ECO:0000313" key="15">
    <source>
        <dbReference type="Proteomes" id="UP000053872"/>
    </source>
</evidence>
<dbReference type="Proteomes" id="UP000053872">
    <property type="component" value="Unassembled WGS sequence"/>
</dbReference>
<evidence type="ECO:0000313" key="14">
    <source>
        <dbReference type="EMBL" id="PKK16751.1"/>
    </source>
</evidence>
<dbReference type="PROSITE" id="PS00972">
    <property type="entry name" value="USP_1"/>
    <property type="match status" value="1"/>
</dbReference>
<dbReference type="FunFam" id="3.90.70.10:FF:000119">
    <property type="entry name" value="Ubiquitin specific peptidase 36"/>
    <property type="match status" value="1"/>
</dbReference>
<evidence type="ECO:0000256" key="10">
    <source>
        <dbReference type="ARBA" id="ARBA00042154"/>
    </source>
</evidence>
<dbReference type="GO" id="GO:0016579">
    <property type="term" value="P:protein deubiquitination"/>
    <property type="evidence" value="ECO:0007669"/>
    <property type="project" value="InterPro"/>
</dbReference>
<dbReference type="STRING" id="8932.A0A2I0LH32"/>
<comment type="similarity">
    <text evidence="2">Belongs to the peptidase C19 family.</text>
</comment>
<feature type="domain" description="USP" evidence="13">
    <location>
        <begin position="26"/>
        <end position="258"/>
    </location>
</feature>
<evidence type="ECO:0000256" key="3">
    <source>
        <dbReference type="ARBA" id="ARBA00012759"/>
    </source>
</evidence>
<dbReference type="PROSITE" id="PS50235">
    <property type="entry name" value="USP_3"/>
    <property type="match status" value="1"/>
</dbReference>
<evidence type="ECO:0000256" key="6">
    <source>
        <dbReference type="ARBA" id="ARBA00022801"/>
    </source>
</evidence>
<dbReference type="EC" id="3.4.19.12" evidence="3"/>
<dbReference type="GO" id="GO:0042981">
    <property type="term" value="P:regulation of apoptotic process"/>
    <property type="evidence" value="ECO:0007669"/>
    <property type="project" value="TreeGrafter"/>
</dbReference>
<dbReference type="PANTHER" id="PTHR24006:SF758">
    <property type="entry name" value="UBIQUITIN CARBOXYL-TERMINAL HYDROLASE 36"/>
    <property type="match status" value="1"/>
</dbReference>
<comment type="caution">
    <text evidence="14">The sequence shown here is derived from an EMBL/GenBank/DDBJ whole genome shotgun (WGS) entry which is preliminary data.</text>
</comment>
<evidence type="ECO:0000256" key="2">
    <source>
        <dbReference type="ARBA" id="ARBA00009085"/>
    </source>
</evidence>
<evidence type="ECO:0000256" key="8">
    <source>
        <dbReference type="ARBA" id="ARBA00039432"/>
    </source>
</evidence>
<dbReference type="EMBL" id="AKCR02000896">
    <property type="protein sequence ID" value="PKK16751.1"/>
    <property type="molecule type" value="Genomic_DNA"/>
</dbReference>
<accession>A0A2I0LH32</accession>
<reference evidence="14 15" key="1">
    <citation type="journal article" date="2013" name="Science">
        <title>Genomic diversity and evolution of the head crest in the rock pigeon.</title>
        <authorList>
            <person name="Shapiro M.D."/>
            <person name="Kronenberg Z."/>
            <person name="Li C."/>
            <person name="Domyan E.T."/>
            <person name="Pan H."/>
            <person name="Campbell M."/>
            <person name="Tan H."/>
            <person name="Huff C.D."/>
            <person name="Hu H."/>
            <person name="Vickrey A.I."/>
            <person name="Nielsen S.C."/>
            <person name="Stringham S.A."/>
            <person name="Hu H."/>
            <person name="Willerslev E."/>
            <person name="Gilbert M.T."/>
            <person name="Yandell M."/>
            <person name="Zhang G."/>
            <person name="Wang J."/>
        </authorList>
    </citation>
    <scope>NUCLEOTIDE SEQUENCE [LARGE SCALE GENOMIC DNA]</scope>
    <source>
        <tissue evidence="14">Blood</tissue>
    </source>
</reference>
<dbReference type="Gene3D" id="3.90.70.10">
    <property type="entry name" value="Cysteine proteinases"/>
    <property type="match status" value="2"/>
</dbReference>
<dbReference type="GO" id="GO:0004843">
    <property type="term" value="F:cysteine-type deubiquitinase activity"/>
    <property type="evidence" value="ECO:0007669"/>
    <property type="project" value="InterPro"/>
</dbReference>
<keyword evidence="5" id="KW-0833">Ubl conjugation pathway</keyword>
<keyword evidence="6 14" id="KW-0378">Hydrolase</keyword>
<evidence type="ECO:0000256" key="11">
    <source>
        <dbReference type="ARBA" id="ARBA00042420"/>
    </source>
</evidence>
<keyword evidence="7" id="KW-0788">Thiol protease</keyword>
<name>A0A2I0LH32_COLLI</name>
<evidence type="ECO:0000256" key="5">
    <source>
        <dbReference type="ARBA" id="ARBA00022786"/>
    </source>
</evidence>
<gene>
    <name evidence="14" type="ORF">A306_00015155</name>
</gene>
<dbReference type="InterPro" id="IPR001394">
    <property type="entry name" value="Peptidase_C19_UCH"/>
</dbReference>
<evidence type="ECO:0000256" key="1">
    <source>
        <dbReference type="ARBA" id="ARBA00000707"/>
    </source>
</evidence>
<dbReference type="InterPro" id="IPR038765">
    <property type="entry name" value="Papain-like_cys_pep_sf"/>
</dbReference>
<evidence type="ECO:0000256" key="9">
    <source>
        <dbReference type="ARBA" id="ARBA00041300"/>
    </source>
</evidence>
<keyword evidence="15" id="KW-1185">Reference proteome</keyword>
<dbReference type="Pfam" id="PF00443">
    <property type="entry name" value="UCH"/>
    <property type="match status" value="2"/>
</dbReference>
<dbReference type="PANTHER" id="PTHR24006">
    <property type="entry name" value="UBIQUITIN CARBOXYL-TERMINAL HYDROLASE"/>
    <property type="match status" value="1"/>
</dbReference>
<dbReference type="InterPro" id="IPR028889">
    <property type="entry name" value="USP"/>
</dbReference>
<dbReference type="GO" id="GO:0005829">
    <property type="term" value="C:cytosol"/>
    <property type="evidence" value="ECO:0007669"/>
    <property type="project" value="TreeGrafter"/>
</dbReference>
<dbReference type="InterPro" id="IPR050164">
    <property type="entry name" value="Peptidase_C19"/>
</dbReference>
<dbReference type="PROSITE" id="PS00973">
    <property type="entry name" value="USP_2"/>
    <property type="match status" value="1"/>
</dbReference>